<comment type="caution">
    <text evidence="2">The sequence shown here is derived from an EMBL/GenBank/DDBJ whole genome shotgun (WGS) entry which is preliminary data.</text>
</comment>
<sequence length="84" mass="9095">MIRTVNGLLAAHVNWKTRGSARTVPLSDSMNRFHRDRRSFGRSSGAGSGISTGPVSPLSATELGARRLRRLRNIICSKPPPGII</sequence>
<evidence type="ECO:0000313" key="2">
    <source>
        <dbReference type="EMBL" id="MBP2326102.1"/>
    </source>
</evidence>
<dbReference type="EMBL" id="JAGINW010000001">
    <property type="protein sequence ID" value="MBP2326102.1"/>
    <property type="molecule type" value="Genomic_DNA"/>
</dbReference>
<evidence type="ECO:0000256" key="1">
    <source>
        <dbReference type="SAM" id="MobiDB-lite"/>
    </source>
</evidence>
<protein>
    <submittedName>
        <fullName evidence="2">Uncharacterized protein</fullName>
    </submittedName>
</protein>
<proteinExistence type="predicted"/>
<keyword evidence="3" id="KW-1185">Reference proteome</keyword>
<feature type="region of interest" description="Disordered" evidence="1">
    <location>
        <begin position="37"/>
        <end position="58"/>
    </location>
</feature>
<evidence type="ECO:0000313" key="3">
    <source>
        <dbReference type="Proteomes" id="UP001519332"/>
    </source>
</evidence>
<name>A0ABS4TNX1_9PSEU</name>
<dbReference type="Proteomes" id="UP001519332">
    <property type="component" value="Unassembled WGS sequence"/>
</dbReference>
<reference evidence="2 3" key="1">
    <citation type="submission" date="2021-03" db="EMBL/GenBank/DDBJ databases">
        <title>Sequencing the genomes of 1000 actinobacteria strains.</title>
        <authorList>
            <person name="Klenk H.-P."/>
        </authorList>
    </citation>
    <scope>NUCLEOTIDE SEQUENCE [LARGE SCALE GENOMIC DNA]</scope>
    <source>
        <strain evidence="2 3">DSM 46670</strain>
    </source>
</reference>
<organism evidence="2 3">
    <name type="scientific">Kibdelosporangium banguiense</name>
    <dbReference type="NCBI Taxonomy" id="1365924"/>
    <lineage>
        <taxon>Bacteria</taxon>
        <taxon>Bacillati</taxon>
        <taxon>Actinomycetota</taxon>
        <taxon>Actinomycetes</taxon>
        <taxon>Pseudonocardiales</taxon>
        <taxon>Pseudonocardiaceae</taxon>
        <taxon>Kibdelosporangium</taxon>
    </lineage>
</organism>
<gene>
    <name evidence="2" type="ORF">JOF56_006487</name>
</gene>
<accession>A0ABS4TNX1</accession>